<keyword evidence="2" id="KW-0804">Transcription</keyword>
<dbReference type="SUPFAM" id="SSF47954">
    <property type="entry name" value="Cyclin-like"/>
    <property type="match status" value="2"/>
</dbReference>
<dbReference type="InterPro" id="IPR000812">
    <property type="entry name" value="TFIIB"/>
</dbReference>
<proteinExistence type="predicted"/>
<evidence type="ECO:0000256" key="2">
    <source>
        <dbReference type="ARBA" id="ARBA00023163"/>
    </source>
</evidence>
<organism evidence="4">
    <name type="scientific">viral metagenome</name>
    <dbReference type="NCBI Taxonomy" id="1070528"/>
    <lineage>
        <taxon>unclassified sequences</taxon>
        <taxon>metagenomes</taxon>
        <taxon>organismal metagenomes</taxon>
    </lineage>
</organism>
<keyword evidence="1" id="KW-0805">Transcription regulation</keyword>
<dbReference type="AlphaFoldDB" id="A0A6C0BBB7"/>
<feature type="domain" description="Cyclin-like" evidence="3">
    <location>
        <begin position="202"/>
        <end position="295"/>
    </location>
</feature>
<dbReference type="Gene3D" id="1.10.472.170">
    <property type="match status" value="1"/>
</dbReference>
<dbReference type="GO" id="GO:0017025">
    <property type="term" value="F:TBP-class protein binding"/>
    <property type="evidence" value="ECO:0007669"/>
    <property type="project" value="InterPro"/>
</dbReference>
<protein>
    <recommendedName>
        <fullName evidence="3">Cyclin-like domain-containing protein</fullName>
    </recommendedName>
</protein>
<feature type="domain" description="Cyclin-like" evidence="3">
    <location>
        <begin position="308"/>
        <end position="389"/>
    </location>
</feature>
<dbReference type="GO" id="GO:0097550">
    <property type="term" value="C:transcription preinitiation complex"/>
    <property type="evidence" value="ECO:0007669"/>
    <property type="project" value="TreeGrafter"/>
</dbReference>
<evidence type="ECO:0000259" key="3">
    <source>
        <dbReference type="SMART" id="SM00385"/>
    </source>
</evidence>
<evidence type="ECO:0000313" key="4">
    <source>
        <dbReference type="EMBL" id="QHS88788.1"/>
    </source>
</evidence>
<dbReference type="PANTHER" id="PTHR11618">
    <property type="entry name" value="TRANSCRIPTION INITIATION FACTOR IIB-RELATED"/>
    <property type="match status" value="1"/>
</dbReference>
<dbReference type="GO" id="GO:0070897">
    <property type="term" value="P:transcription preinitiation complex assembly"/>
    <property type="evidence" value="ECO:0007669"/>
    <property type="project" value="InterPro"/>
</dbReference>
<accession>A0A6C0BBB7</accession>
<reference evidence="4" key="1">
    <citation type="journal article" date="2020" name="Nature">
        <title>Giant virus diversity and host interactions through global metagenomics.</title>
        <authorList>
            <person name="Schulz F."/>
            <person name="Roux S."/>
            <person name="Paez-Espino D."/>
            <person name="Jungbluth S."/>
            <person name="Walsh D.A."/>
            <person name="Denef V.J."/>
            <person name="McMahon K.D."/>
            <person name="Konstantinidis K.T."/>
            <person name="Eloe-Fadrosh E.A."/>
            <person name="Kyrpides N.C."/>
            <person name="Woyke T."/>
        </authorList>
    </citation>
    <scope>NUCLEOTIDE SEQUENCE</scope>
    <source>
        <strain evidence="4">GVMAG-M-3300010158-59</strain>
    </source>
</reference>
<dbReference type="InterPro" id="IPR013763">
    <property type="entry name" value="Cyclin-like_dom"/>
</dbReference>
<dbReference type="PRINTS" id="PR00685">
    <property type="entry name" value="TIFACTORIIB"/>
</dbReference>
<evidence type="ECO:0000256" key="1">
    <source>
        <dbReference type="ARBA" id="ARBA00023015"/>
    </source>
</evidence>
<dbReference type="Pfam" id="PF00382">
    <property type="entry name" value="TFIIB"/>
    <property type="match status" value="2"/>
</dbReference>
<dbReference type="SMART" id="SM00385">
    <property type="entry name" value="CYCLIN"/>
    <property type="match status" value="2"/>
</dbReference>
<name>A0A6C0BBB7_9ZZZZ</name>
<dbReference type="InterPro" id="IPR013150">
    <property type="entry name" value="TFIIB_cyclin"/>
</dbReference>
<dbReference type="GO" id="GO:0005634">
    <property type="term" value="C:nucleus"/>
    <property type="evidence" value="ECO:0007669"/>
    <property type="project" value="TreeGrafter"/>
</dbReference>
<dbReference type="InterPro" id="IPR036915">
    <property type="entry name" value="Cyclin-like_sf"/>
</dbReference>
<sequence>MKNYLLLILSIKLKQIIDLFDIIFTHVLKMIYIFKIELKTKYYNDEINIMSKEKTVKRKTSSINKIQLWNQFDSEVVGLRSKIDPLECIYRSCGTRENCERCESNLAFSEEGFLTCVNEKCGIIYKDIVDQSAEWRYYGADDNQNSDPTRCGMPINPLLKESSFGCKVLCIGSTSYEMRKIRRYTEWQSMPYKEKSQYDEFQRITIMSQNAGMPKMIIDDAMRYHKKISEYDLTFRGDNRDGILAASIYISCRINNFPRTAKEIATIFHLDVTSATKGCKNAQAIINNLERDMDNKEKTSFCRTKPEAFIERYCSKLNINTELTKVCQFIAMKIEKMNLMPENTPHSIAAGVVYFIAQICKLNVSKRDVKNISEISEVTINKCFKKIERLKDELVPQVILNRYS</sequence>
<dbReference type="EMBL" id="MN739102">
    <property type="protein sequence ID" value="QHS88788.1"/>
    <property type="molecule type" value="Genomic_DNA"/>
</dbReference>
<dbReference type="PANTHER" id="PTHR11618:SF13">
    <property type="entry name" value="TRANSCRIPTION INITIATION FACTOR IIB"/>
    <property type="match status" value="1"/>
</dbReference>
<dbReference type="Gene3D" id="1.10.472.10">
    <property type="entry name" value="Cyclin-like"/>
    <property type="match status" value="1"/>
</dbReference>